<organism evidence="2 3">
    <name type="scientific">Xanthomonas chitinilytica</name>
    <dbReference type="NCBI Taxonomy" id="2989819"/>
    <lineage>
        <taxon>Bacteria</taxon>
        <taxon>Pseudomonadati</taxon>
        <taxon>Pseudomonadota</taxon>
        <taxon>Gammaproteobacteria</taxon>
        <taxon>Lysobacterales</taxon>
        <taxon>Lysobacteraceae</taxon>
        <taxon>Xanthomonas</taxon>
    </lineage>
</organism>
<evidence type="ECO:0000313" key="2">
    <source>
        <dbReference type="EMBL" id="MCW4473029.1"/>
    </source>
</evidence>
<dbReference type="EMBL" id="JAPCHY010000008">
    <property type="protein sequence ID" value="MCW4473029.1"/>
    <property type="molecule type" value="Genomic_DNA"/>
</dbReference>
<dbReference type="RefSeq" id="WP_265128013.1">
    <property type="nucleotide sequence ID" value="NZ_JAPCHY010000008.1"/>
</dbReference>
<evidence type="ECO:0000313" key="3">
    <source>
        <dbReference type="Proteomes" id="UP001209922"/>
    </source>
</evidence>
<protein>
    <recommendedName>
        <fullName evidence="4">Avirulence protein</fullName>
    </recommendedName>
</protein>
<feature type="compositionally biased region" description="Low complexity" evidence="1">
    <location>
        <begin position="74"/>
        <end position="98"/>
    </location>
</feature>
<name>A0ABT3JXS3_9XANT</name>
<dbReference type="Proteomes" id="UP001209922">
    <property type="component" value="Unassembled WGS sequence"/>
</dbReference>
<sequence>MLKPKFDAEPVAQLGAMVAAAAMLLLLGKMLLRLPELPSPADDGRMALRFLVRMDAVEPEPLPVPASPSPPMPAASSPSPGSRGATAVAGAPATLAPASGLYDAQGKPRLPTGVAVDPLDPGATAPPGLPNERELRRARQLLERPRALEHEPTRFAKDWISDGDVADVTQQAIGRQMKKLNEKIFGADIQPAVARPPPEVRFNPALHERSADLGSEATGDAYKAAPIAFEKAPDLKGGASSRIRAAIGALESRHPRCAPAQLRTWMAPVLAHLDELQRVEYAYAHGADPVMAAHTLPRAADSAYDLARRALWYAEKQMAGCGG</sequence>
<gene>
    <name evidence="2" type="ORF">OK345_10990</name>
</gene>
<accession>A0ABT3JXS3</accession>
<feature type="region of interest" description="Disordered" evidence="1">
    <location>
        <begin position="61"/>
        <end position="133"/>
    </location>
</feature>
<evidence type="ECO:0008006" key="4">
    <source>
        <dbReference type="Google" id="ProtNLM"/>
    </source>
</evidence>
<evidence type="ECO:0000256" key="1">
    <source>
        <dbReference type="SAM" id="MobiDB-lite"/>
    </source>
</evidence>
<proteinExistence type="predicted"/>
<keyword evidence="3" id="KW-1185">Reference proteome</keyword>
<reference evidence="2 3" key="1">
    <citation type="submission" date="2022-10" db="EMBL/GenBank/DDBJ databases">
        <title>Xanthomonas sp. H13-6.</title>
        <authorList>
            <person name="Liu X."/>
            <person name="Deng Z."/>
            <person name="Jiang Y."/>
            <person name="Yu T."/>
            <person name="Ai J."/>
        </authorList>
    </citation>
    <scope>NUCLEOTIDE SEQUENCE [LARGE SCALE GENOMIC DNA]</scope>
    <source>
        <strain evidence="2 3">H13-6</strain>
    </source>
</reference>
<comment type="caution">
    <text evidence="2">The sequence shown here is derived from an EMBL/GenBank/DDBJ whole genome shotgun (WGS) entry which is preliminary data.</text>
</comment>
<feature type="compositionally biased region" description="Pro residues" evidence="1">
    <location>
        <begin position="61"/>
        <end position="73"/>
    </location>
</feature>